<feature type="domain" description="HTH asnC-type" evidence="4">
    <location>
        <begin position="2"/>
        <end position="63"/>
    </location>
</feature>
<keyword evidence="6" id="KW-1185">Reference proteome</keyword>
<keyword evidence="2" id="KW-0238">DNA-binding</keyword>
<dbReference type="PROSITE" id="PS50956">
    <property type="entry name" value="HTH_ASNC_2"/>
    <property type="match status" value="1"/>
</dbReference>
<evidence type="ECO:0000256" key="2">
    <source>
        <dbReference type="ARBA" id="ARBA00023125"/>
    </source>
</evidence>
<dbReference type="InterPro" id="IPR011008">
    <property type="entry name" value="Dimeric_a/b-barrel"/>
</dbReference>
<dbReference type="InterPro" id="IPR036388">
    <property type="entry name" value="WH-like_DNA-bd_sf"/>
</dbReference>
<dbReference type="EMBL" id="JBHSQK010000053">
    <property type="protein sequence ID" value="MFC5950753.1"/>
    <property type="molecule type" value="Genomic_DNA"/>
</dbReference>
<gene>
    <name evidence="5" type="ORF">ACFQH9_21005</name>
</gene>
<dbReference type="Pfam" id="PF01037">
    <property type="entry name" value="AsnC_trans_reg"/>
    <property type="match status" value="1"/>
</dbReference>
<reference evidence="6" key="1">
    <citation type="journal article" date="2019" name="Int. J. Syst. Evol. Microbiol.">
        <title>The Global Catalogue of Microorganisms (GCM) 10K type strain sequencing project: providing services to taxonomists for standard genome sequencing and annotation.</title>
        <authorList>
            <consortium name="The Broad Institute Genomics Platform"/>
            <consortium name="The Broad Institute Genome Sequencing Center for Infectious Disease"/>
            <person name="Wu L."/>
            <person name="Ma J."/>
        </authorList>
    </citation>
    <scope>NUCLEOTIDE SEQUENCE [LARGE SCALE GENOMIC DNA]</scope>
    <source>
        <strain evidence="6">CGMCC 4.7397</strain>
    </source>
</reference>
<organism evidence="5 6">
    <name type="scientific">Pseudonocardia lutea</name>
    <dbReference type="NCBI Taxonomy" id="2172015"/>
    <lineage>
        <taxon>Bacteria</taxon>
        <taxon>Bacillati</taxon>
        <taxon>Actinomycetota</taxon>
        <taxon>Actinomycetes</taxon>
        <taxon>Pseudonocardiales</taxon>
        <taxon>Pseudonocardiaceae</taxon>
        <taxon>Pseudonocardia</taxon>
    </lineage>
</organism>
<dbReference type="Gene3D" id="1.10.10.10">
    <property type="entry name" value="Winged helix-like DNA-binding domain superfamily/Winged helix DNA-binding domain"/>
    <property type="match status" value="1"/>
</dbReference>
<evidence type="ECO:0000313" key="6">
    <source>
        <dbReference type="Proteomes" id="UP001596119"/>
    </source>
</evidence>
<evidence type="ECO:0000313" key="5">
    <source>
        <dbReference type="EMBL" id="MFC5950753.1"/>
    </source>
</evidence>
<dbReference type="PRINTS" id="PR00033">
    <property type="entry name" value="HTHASNC"/>
</dbReference>
<comment type="caution">
    <text evidence="5">The sequence shown here is derived from an EMBL/GenBank/DDBJ whole genome shotgun (WGS) entry which is preliminary data.</text>
</comment>
<dbReference type="SUPFAM" id="SSF54909">
    <property type="entry name" value="Dimeric alpha+beta barrel"/>
    <property type="match status" value="1"/>
</dbReference>
<evidence type="ECO:0000256" key="1">
    <source>
        <dbReference type="ARBA" id="ARBA00023015"/>
    </source>
</evidence>
<evidence type="ECO:0000259" key="4">
    <source>
        <dbReference type="PROSITE" id="PS50956"/>
    </source>
</evidence>
<protein>
    <submittedName>
        <fullName evidence="5">Lrp/AsnC family transcriptional regulator</fullName>
    </submittedName>
</protein>
<dbReference type="Gene3D" id="3.30.70.920">
    <property type="match status" value="1"/>
</dbReference>
<sequence length="164" mass="17729">MLDRTDARILLALDAEPQATVVALAARLGLARNTVQTRLRRLEADGALSPVTVRVRHERAGYPVLAFLTLAIDQADSDRTLADLTEVPEVCEVHAITGDGDLLVRVVARDTADLHRITLAVLRCHGVVRSSTAISMVESVPMRMAPALARLAEPSTDRRPAGRP</sequence>
<dbReference type="InterPro" id="IPR000485">
    <property type="entry name" value="AsnC-type_HTH_dom"/>
</dbReference>
<dbReference type="InterPro" id="IPR019887">
    <property type="entry name" value="Tscrpt_reg_AsnC/Lrp_C"/>
</dbReference>
<dbReference type="InterPro" id="IPR011991">
    <property type="entry name" value="ArsR-like_HTH"/>
</dbReference>
<dbReference type="SUPFAM" id="SSF46785">
    <property type="entry name" value="Winged helix' DNA-binding domain"/>
    <property type="match status" value="1"/>
</dbReference>
<dbReference type="InterPro" id="IPR019888">
    <property type="entry name" value="Tscrpt_reg_AsnC-like"/>
</dbReference>
<dbReference type="InterPro" id="IPR036390">
    <property type="entry name" value="WH_DNA-bd_sf"/>
</dbReference>
<keyword evidence="3" id="KW-0804">Transcription</keyword>
<dbReference type="CDD" id="cd00090">
    <property type="entry name" value="HTH_ARSR"/>
    <property type="match status" value="1"/>
</dbReference>
<evidence type="ECO:0000256" key="3">
    <source>
        <dbReference type="ARBA" id="ARBA00023163"/>
    </source>
</evidence>
<dbReference type="PANTHER" id="PTHR30154">
    <property type="entry name" value="LEUCINE-RESPONSIVE REGULATORY PROTEIN"/>
    <property type="match status" value="1"/>
</dbReference>
<keyword evidence="1" id="KW-0805">Transcription regulation</keyword>
<proteinExistence type="predicted"/>
<dbReference type="Proteomes" id="UP001596119">
    <property type="component" value="Unassembled WGS sequence"/>
</dbReference>
<dbReference type="PANTHER" id="PTHR30154:SF34">
    <property type="entry name" value="TRANSCRIPTIONAL REGULATOR AZLB"/>
    <property type="match status" value="1"/>
</dbReference>
<dbReference type="SMART" id="SM00344">
    <property type="entry name" value="HTH_ASNC"/>
    <property type="match status" value="1"/>
</dbReference>
<dbReference type="RefSeq" id="WP_379568057.1">
    <property type="nucleotide sequence ID" value="NZ_JBHSQK010000053.1"/>
</dbReference>
<dbReference type="Pfam" id="PF13412">
    <property type="entry name" value="HTH_24"/>
    <property type="match status" value="1"/>
</dbReference>
<accession>A0ABW1IAU3</accession>
<name>A0ABW1IAU3_9PSEU</name>